<reference evidence="2 3" key="1">
    <citation type="submission" date="2014-11" db="EMBL/GenBank/DDBJ databases">
        <title>Draft Genome Sequence of Brevibacterium linens AE038-8.</title>
        <authorList>
            <person name="Maizel D."/>
            <person name="Utturkar S.M."/>
            <person name="Brown S.D."/>
            <person name="Ferrero M."/>
            <person name="Rosen B.P."/>
        </authorList>
    </citation>
    <scope>NUCLEOTIDE SEQUENCE [LARGE SCALE GENOMIC DNA]</scope>
    <source>
        <strain evidence="2 3">AE038-8</strain>
    </source>
</reference>
<dbReference type="EMBL" id="JTJZ01000021">
    <property type="protein sequence ID" value="KHS51567.1"/>
    <property type="molecule type" value="Genomic_DNA"/>
</dbReference>
<keyword evidence="3" id="KW-1185">Reference proteome</keyword>
<accession>A0A0B8ZYN6</accession>
<organism evidence="2 3">
    <name type="scientific">Brevibacterium linens</name>
    <dbReference type="NCBI Taxonomy" id="1703"/>
    <lineage>
        <taxon>Bacteria</taxon>
        <taxon>Bacillati</taxon>
        <taxon>Actinomycetota</taxon>
        <taxon>Actinomycetes</taxon>
        <taxon>Micrococcales</taxon>
        <taxon>Brevibacteriaceae</taxon>
        <taxon>Brevibacterium</taxon>
    </lineage>
</organism>
<dbReference type="PATRIC" id="fig|1703.6.peg.2627"/>
<dbReference type="Proteomes" id="UP000031488">
    <property type="component" value="Unassembled WGS sequence"/>
</dbReference>
<dbReference type="Pfam" id="PF14588">
    <property type="entry name" value="YjgF_endoribonc"/>
    <property type="match status" value="1"/>
</dbReference>
<dbReference type="OrthoDB" id="9806229at2"/>
<dbReference type="Gene3D" id="3.30.1330.40">
    <property type="entry name" value="RutC-like"/>
    <property type="match status" value="1"/>
</dbReference>
<gene>
    <name evidence="2" type="ORF">AE0388_0036</name>
</gene>
<dbReference type="PANTHER" id="PTHR43760">
    <property type="entry name" value="ENDORIBONUCLEASE-RELATED"/>
    <property type="match status" value="1"/>
</dbReference>
<dbReference type="InterPro" id="IPR035959">
    <property type="entry name" value="RutC-like_sf"/>
</dbReference>
<protein>
    <submittedName>
        <fullName evidence="2">Endoribonuclease L-PSP</fullName>
    </submittedName>
</protein>
<dbReference type="RefSeq" id="WP_039211343.1">
    <property type="nucleotide sequence ID" value="NZ_JTJZ01000021.1"/>
</dbReference>
<dbReference type="InterPro" id="IPR013813">
    <property type="entry name" value="Endoribo_LPSP/chorism_mut-like"/>
</dbReference>
<evidence type="ECO:0000259" key="1">
    <source>
        <dbReference type="Pfam" id="PF14588"/>
    </source>
</evidence>
<name>A0A0B8ZYN6_BRELN</name>
<dbReference type="SUPFAM" id="SSF55298">
    <property type="entry name" value="YjgF-like"/>
    <property type="match status" value="1"/>
</dbReference>
<feature type="domain" description="Endoribonuclease L-PSP/chorismate mutase-like" evidence="1">
    <location>
        <begin position="7"/>
        <end position="144"/>
    </location>
</feature>
<evidence type="ECO:0000313" key="3">
    <source>
        <dbReference type="Proteomes" id="UP000031488"/>
    </source>
</evidence>
<dbReference type="STRING" id="1703.BLSMQ_0928"/>
<dbReference type="AlphaFoldDB" id="A0A0B8ZYN6"/>
<evidence type="ECO:0000313" key="2">
    <source>
        <dbReference type="EMBL" id="KHS51567.1"/>
    </source>
</evidence>
<dbReference type="PANTHER" id="PTHR43760:SF1">
    <property type="entry name" value="ENDORIBONUCLEASE L-PSP_CHORISMATE MUTASE-LIKE DOMAIN-CONTAINING PROTEIN"/>
    <property type="match status" value="1"/>
</dbReference>
<comment type="caution">
    <text evidence="2">The sequence shown here is derived from an EMBL/GenBank/DDBJ whole genome shotgun (WGS) entry which is preliminary data.</text>
</comment>
<sequence length="157" mass="16259">MSKTLERLSELGLELPEIATPAGAYVPALRTGNYVYTSGQLPVIDGKLPATGHLGTDVDLDTGYQLARTAGLNALAAIAGVIGDLDKIVRVVKVTGFVNSADDFTQQPAVINGVSELYGEIFGDRGQHARSAVGVNTLPLGTPVEVEVIVEVSGDAA</sequence>
<dbReference type="CDD" id="cd02199">
    <property type="entry name" value="YjgF_YER057c_UK114_like_1"/>
    <property type="match status" value="1"/>
</dbReference>
<proteinExistence type="predicted"/>